<comment type="caution">
    <text evidence="3">The sequence shown here is derived from an EMBL/GenBank/DDBJ whole genome shotgun (WGS) entry which is preliminary data.</text>
</comment>
<evidence type="ECO:0000313" key="4">
    <source>
        <dbReference type="Proteomes" id="UP000178812"/>
    </source>
</evidence>
<protein>
    <recommendedName>
        <fullName evidence="2">ATP-grasp domain-containing protein</fullName>
    </recommendedName>
</protein>
<keyword evidence="1" id="KW-0067">ATP-binding</keyword>
<evidence type="ECO:0000259" key="2">
    <source>
        <dbReference type="PROSITE" id="PS50975"/>
    </source>
</evidence>
<dbReference type="GO" id="GO:0046872">
    <property type="term" value="F:metal ion binding"/>
    <property type="evidence" value="ECO:0007669"/>
    <property type="project" value="InterPro"/>
</dbReference>
<dbReference type="GO" id="GO:0018169">
    <property type="term" value="F:ribosomal S6-glutamic acid ligase activity"/>
    <property type="evidence" value="ECO:0007669"/>
    <property type="project" value="TreeGrafter"/>
</dbReference>
<reference evidence="3 4" key="1">
    <citation type="journal article" date="2016" name="Nat. Commun.">
        <title>Thousands of microbial genomes shed light on interconnected biogeochemical processes in an aquifer system.</title>
        <authorList>
            <person name="Anantharaman K."/>
            <person name="Brown C.T."/>
            <person name="Hug L.A."/>
            <person name="Sharon I."/>
            <person name="Castelle C.J."/>
            <person name="Probst A.J."/>
            <person name="Thomas B.C."/>
            <person name="Singh A."/>
            <person name="Wilkins M.J."/>
            <person name="Karaoz U."/>
            <person name="Brodie E.L."/>
            <person name="Williams K.H."/>
            <person name="Hubbard S.S."/>
            <person name="Banfield J.F."/>
        </authorList>
    </citation>
    <scope>NUCLEOTIDE SEQUENCE [LARGE SCALE GENOMIC DNA]</scope>
</reference>
<dbReference type="InterPro" id="IPR011761">
    <property type="entry name" value="ATP-grasp"/>
</dbReference>
<dbReference type="PANTHER" id="PTHR21621">
    <property type="entry name" value="RIBOSOMAL PROTEIN S6 MODIFICATION PROTEIN"/>
    <property type="match status" value="1"/>
</dbReference>
<dbReference type="SUPFAM" id="SSF50630">
    <property type="entry name" value="Acid proteases"/>
    <property type="match status" value="1"/>
</dbReference>
<name>A0A1F7WT69_9BACT</name>
<dbReference type="EMBL" id="MGFM01000040">
    <property type="protein sequence ID" value="OGM05368.1"/>
    <property type="molecule type" value="Genomic_DNA"/>
</dbReference>
<dbReference type="Gene3D" id="3.30.470.20">
    <property type="entry name" value="ATP-grasp fold, B domain"/>
    <property type="match status" value="1"/>
</dbReference>
<organism evidence="3 4">
    <name type="scientific">Candidatus Woesebacteria bacterium GWB1_43_5</name>
    <dbReference type="NCBI Taxonomy" id="1802474"/>
    <lineage>
        <taxon>Bacteria</taxon>
        <taxon>Candidatus Woeseibacteriota</taxon>
    </lineage>
</organism>
<dbReference type="GO" id="GO:0009432">
    <property type="term" value="P:SOS response"/>
    <property type="evidence" value="ECO:0007669"/>
    <property type="project" value="TreeGrafter"/>
</dbReference>
<accession>A0A1F7WT69</accession>
<dbReference type="Proteomes" id="UP000178812">
    <property type="component" value="Unassembled WGS sequence"/>
</dbReference>
<dbReference type="Gene3D" id="2.40.70.10">
    <property type="entry name" value="Acid Proteases"/>
    <property type="match status" value="1"/>
</dbReference>
<feature type="domain" description="ATP-grasp" evidence="2">
    <location>
        <begin position="36"/>
        <end position="294"/>
    </location>
</feature>
<dbReference type="InterPro" id="IPR021109">
    <property type="entry name" value="Peptidase_aspartic_dom_sf"/>
</dbReference>
<dbReference type="AlphaFoldDB" id="A0A1F7WT69"/>
<dbReference type="GO" id="GO:0005737">
    <property type="term" value="C:cytoplasm"/>
    <property type="evidence" value="ECO:0007669"/>
    <property type="project" value="TreeGrafter"/>
</dbReference>
<evidence type="ECO:0000256" key="1">
    <source>
        <dbReference type="PROSITE-ProRule" id="PRU00409"/>
    </source>
</evidence>
<proteinExistence type="predicted"/>
<dbReference type="SUPFAM" id="SSF56059">
    <property type="entry name" value="Glutathione synthetase ATP-binding domain-like"/>
    <property type="match status" value="1"/>
</dbReference>
<gene>
    <name evidence="3" type="ORF">A2125_02055</name>
</gene>
<dbReference type="GO" id="GO:0005524">
    <property type="term" value="F:ATP binding"/>
    <property type="evidence" value="ECO:0007669"/>
    <property type="project" value="UniProtKB-UniRule"/>
</dbReference>
<evidence type="ECO:0000313" key="3">
    <source>
        <dbReference type="EMBL" id="OGM05368.1"/>
    </source>
</evidence>
<dbReference type="Pfam" id="PF14397">
    <property type="entry name" value="ATPgrasp_ST"/>
    <property type="match status" value="1"/>
</dbReference>
<dbReference type="PANTHER" id="PTHR21621:SF0">
    <property type="entry name" value="BETA-CITRYLGLUTAMATE SYNTHASE B-RELATED"/>
    <property type="match status" value="1"/>
</dbReference>
<keyword evidence="1" id="KW-0547">Nucleotide-binding</keyword>
<dbReference type="PROSITE" id="PS50975">
    <property type="entry name" value="ATP_GRASP"/>
    <property type="match status" value="1"/>
</dbReference>
<dbReference type="InterPro" id="IPR039523">
    <property type="entry name" value="RimK-rel_E_lig_ATP-grasp"/>
</dbReference>
<sequence>MKVSSILGLNARSREYSYPYNTRRGRKIADSKLVSAGVLRRAGISTPEVYAKFKDPADILKFDWGSLPSAFALKPSRGFGGEGIIVVKKKANPPTDGWITTQRKVVSAEDMKLHILDILEGAFSLGNFPDTAFIQEYVGRHKAFRRYAYRGTPDIRIIVFNKVPVMAMLRLPTRDSGGRANLHQGALGVGIDIATGITTRAIWYGKQITYKPGTSRKLHGIKIPNWTSVLETAVRTQMASGLGYAGVDVVLHPEKGPMVLELNARPGLQIQLANMAGLRKRLERVSDLEVKDAEHGVKIAKAIFAERFADRVAAEEGIKTIGVWEKVKIIDSKGNKYEVNAKVDTGAWRTSLDKGLAKELGLTRPENILWSKTVRSALGKEKRNVINLKYYLAGRKIVTIAGLADRANLRTPIVIGRRDLEGFVLNSSKSYESQESSKIPPMWRTAE</sequence>